<keyword evidence="3" id="KW-0862">Zinc</keyword>
<proteinExistence type="predicted"/>
<feature type="domain" description="Zinc finger DksA/TraR C4-type" evidence="5">
    <location>
        <begin position="32"/>
        <end position="62"/>
    </location>
</feature>
<dbReference type="PANTHER" id="PTHR38777">
    <property type="entry name" value="FELS-2 PROPHAGE PROTEIN"/>
    <property type="match status" value="1"/>
</dbReference>
<evidence type="ECO:0000256" key="3">
    <source>
        <dbReference type="ARBA" id="ARBA00022833"/>
    </source>
</evidence>
<dbReference type="InterPro" id="IPR000962">
    <property type="entry name" value="Znf_DskA_TraR"/>
</dbReference>
<protein>
    <submittedName>
        <fullName evidence="6">Phage/conjugal plasmid C-4 type zinc finger protein, TraR family</fullName>
    </submittedName>
</protein>
<reference evidence="6 7" key="1">
    <citation type="submission" date="2010-04" db="EMBL/GenBank/DDBJ databases">
        <authorList>
            <person name="Qin X."/>
            <person name="Bachman B."/>
            <person name="Battles P."/>
            <person name="Bell A."/>
            <person name="Bess C."/>
            <person name="Bickham C."/>
            <person name="Chaboub L."/>
            <person name="Chen D."/>
            <person name="Coyle M."/>
            <person name="Deiros D.R."/>
            <person name="Dinh H."/>
            <person name="Forbes L."/>
            <person name="Fowler G."/>
            <person name="Francisco L."/>
            <person name="Fu Q."/>
            <person name="Gubbala S."/>
            <person name="Hale W."/>
            <person name="Han Y."/>
            <person name="Hemphill L."/>
            <person name="Highlander S.K."/>
            <person name="Hirani K."/>
            <person name="Hogues M."/>
            <person name="Jackson L."/>
            <person name="Jakkamsetti A."/>
            <person name="Javaid M."/>
            <person name="Jiang H."/>
            <person name="Korchina V."/>
            <person name="Kovar C."/>
            <person name="Lara F."/>
            <person name="Lee S."/>
            <person name="Mata R."/>
            <person name="Mathew T."/>
            <person name="Moen C."/>
            <person name="Morales K."/>
            <person name="Munidasa M."/>
            <person name="Nazareth L."/>
            <person name="Ngo R."/>
            <person name="Nguyen L."/>
            <person name="Okwuonu G."/>
            <person name="Ongeri F."/>
            <person name="Patil S."/>
            <person name="Petrosino J."/>
            <person name="Pham C."/>
            <person name="Pham P."/>
            <person name="Pu L.-L."/>
            <person name="Puazo M."/>
            <person name="Raj R."/>
            <person name="Reid J."/>
            <person name="Rouhana J."/>
            <person name="Saada N."/>
            <person name="Shang Y."/>
            <person name="Simmons D."/>
            <person name="Thornton R."/>
            <person name="Warren J."/>
            <person name="Weissenberger G."/>
            <person name="Zhang J."/>
            <person name="Zhang L."/>
            <person name="Zhou C."/>
            <person name="Zhu D."/>
            <person name="Muzny D."/>
            <person name="Worley K."/>
            <person name="Gibbs R."/>
        </authorList>
    </citation>
    <scope>NUCLEOTIDE SEQUENCE [LARGE SCALE GENOMIC DNA]</scope>
    <source>
        <strain evidence="6 7">ATCC 49957</strain>
    </source>
</reference>
<dbReference type="PROSITE" id="PS51128">
    <property type="entry name" value="ZF_DKSA_2"/>
    <property type="match status" value="1"/>
</dbReference>
<organism evidence="6 7">
    <name type="scientific">Pseudoroseomonas cervicalis ATCC 49957</name>
    <dbReference type="NCBI Taxonomy" id="525371"/>
    <lineage>
        <taxon>Bacteria</taxon>
        <taxon>Pseudomonadati</taxon>
        <taxon>Pseudomonadota</taxon>
        <taxon>Alphaproteobacteria</taxon>
        <taxon>Acetobacterales</taxon>
        <taxon>Roseomonadaceae</taxon>
        <taxon>Roseomonas</taxon>
    </lineage>
</organism>
<evidence type="ECO:0000256" key="1">
    <source>
        <dbReference type="ARBA" id="ARBA00022723"/>
    </source>
</evidence>
<keyword evidence="1" id="KW-0479">Metal-binding</keyword>
<dbReference type="PANTHER" id="PTHR38777:SF1">
    <property type="entry name" value="DNAK SUPPRESSOR PROTEIN"/>
    <property type="match status" value="1"/>
</dbReference>
<evidence type="ECO:0000256" key="4">
    <source>
        <dbReference type="PROSITE-ProRule" id="PRU00510"/>
    </source>
</evidence>
<dbReference type="GO" id="GO:1900378">
    <property type="term" value="P:positive regulation of secondary metabolite biosynthetic process"/>
    <property type="evidence" value="ECO:0007669"/>
    <property type="project" value="TreeGrafter"/>
</dbReference>
<dbReference type="AlphaFoldDB" id="D5RM63"/>
<keyword evidence="2" id="KW-0863">Zinc-finger</keyword>
<evidence type="ECO:0000256" key="2">
    <source>
        <dbReference type="ARBA" id="ARBA00022771"/>
    </source>
</evidence>
<gene>
    <name evidence="6" type="ORF">HMPREF0731_2174</name>
</gene>
<sequence>MDFADHAQRADEQARAAALARRAVPAKEGATHCERCGEEIPAARRAAIGARLCVECQTALERLRR</sequence>
<dbReference type="Pfam" id="PF01258">
    <property type="entry name" value="zf-dskA_traR"/>
    <property type="match status" value="1"/>
</dbReference>
<accession>D5RM63</accession>
<evidence type="ECO:0000259" key="5">
    <source>
        <dbReference type="Pfam" id="PF01258"/>
    </source>
</evidence>
<evidence type="ECO:0000313" key="7">
    <source>
        <dbReference type="Proteomes" id="UP000005324"/>
    </source>
</evidence>
<comment type="caution">
    <text evidence="4">Lacks conserved residue(s) required for the propagation of feature annotation.</text>
</comment>
<evidence type="ECO:0000313" key="6">
    <source>
        <dbReference type="EMBL" id="EFH11615.1"/>
    </source>
</evidence>
<dbReference type="HOGENOM" id="CLU_158637_1_1_5"/>
<name>D5RM63_9PROT</name>
<dbReference type="RefSeq" id="WP_007004591.1">
    <property type="nucleotide sequence ID" value="NZ_GG770779.1"/>
</dbReference>
<comment type="caution">
    <text evidence="6">The sequence shown here is derived from an EMBL/GenBank/DDBJ whole genome shotgun (WGS) entry which is preliminary data.</text>
</comment>
<dbReference type="GO" id="GO:0008270">
    <property type="term" value="F:zinc ion binding"/>
    <property type="evidence" value="ECO:0007669"/>
    <property type="project" value="UniProtKB-KW"/>
</dbReference>
<dbReference type="Proteomes" id="UP000005324">
    <property type="component" value="Unassembled WGS sequence"/>
</dbReference>
<dbReference type="EMBL" id="ADVL01000351">
    <property type="protein sequence ID" value="EFH11615.1"/>
    <property type="molecule type" value="Genomic_DNA"/>
</dbReference>
<keyword evidence="7" id="KW-1185">Reference proteome</keyword>
<dbReference type="Gene3D" id="1.20.120.910">
    <property type="entry name" value="DksA, coiled-coil domain"/>
    <property type="match status" value="1"/>
</dbReference>